<dbReference type="Pfam" id="PF07732">
    <property type="entry name" value="Cu-oxidase_3"/>
    <property type="match status" value="1"/>
</dbReference>
<evidence type="ECO:0000313" key="4">
    <source>
        <dbReference type="Proteomes" id="UP000237347"/>
    </source>
</evidence>
<name>A0AAW0KDV7_QUESU</name>
<comment type="similarity">
    <text evidence="1">Belongs to the multicopper oxidase family.</text>
</comment>
<dbReference type="GO" id="GO:0005507">
    <property type="term" value="F:copper ion binding"/>
    <property type="evidence" value="ECO:0007669"/>
    <property type="project" value="InterPro"/>
</dbReference>
<dbReference type="CDD" id="cd13849">
    <property type="entry name" value="CuRO_1_LCC_plant"/>
    <property type="match status" value="1"/>
</dbReference>
<dbReference type="PANTHER" id="PTHR11709:SF410">
    <property type="entry name" value="LACCASE"/>
    <property type="match status" value="1"/>
</dbReference>
<organism evidence="3 4">
    <name type="scientific">Quercus suber</name>
    <name type="common">Cork oak</name>
    <dbReference type="NCBI Taxonomy" id="58331"/>
    <lineage>
        <taxon>Eukaryota</taxon>
        <taxon>Viridiplantae</taxon>
        <taxon>Streptophyta</taxon>
        <taxon>Embryophyta</taxon>
        <taxon>Tracheophyta</taxon>
        <taxon>Spermatophyta</taxon>
        <taxon>Magnoliopsida</taxon>
        <taxon>eudicotyledons</taxon>
        <taxon>Gunneridae</taxon>
        <taxon>Pentapetalae</taxon>
        <taxon>rosids</taxon>
        <taxon>fabids</taxon>
        <taxon>Fagales</taxon>
        <taxon>Fagaceae</taxon>
        <taxon>Quercus</taxon>
    </lineage>
</organism>
<dbReference type="PANTHER" id="PTHR11709">
    <property type="entry name" value="MULTI-COPPER OXIDASE"/>
    <property type="match status" value="1"/>
</dbReference>
<evidence type="ECO:0000313" key="3">
    <source>
        <dbReference type="EMBL" id="KAK7837605.1"/>
    </source>
</evidence>
<dbReference type="InterPro" id="IPR008972">
    <property type="entry name" value="Cupredoxin"/>
</dbReference>
<accession>A0AAW0KDV7</accession>
<keyword evidence="4" id="KW-1185">Reference proteome</keyword>
<dbReference type="InterPro" id="IPR011707">
    <property type="entry name" value="Cu-oxidase-like_N"/>
</dbReference>
<dbReference type="InterPro" id="IPR034288">
    <property type="entry name" value="CuRO_1_LCC"/>
</dbReference>
<proteinExistence type="inferred from homology"/>
<comment type="caution">
    <text evidence="3">The sequence shown here is derived from an EMBL/GenBank/DDBJ whole genome shotgun (WGS) entry which is preliminary data.</text>
</comment>
<dbReference type="EMBL" id="PKMF04000326">
    <property type="protein sequence ID" value="KAK7837605.1"/>
    <property type="molecule type" value="Genomic_DNA"/>
</dbReference>
<dbReference type="SUPFAM" id="SSF49503">
    <property type="entry name" value="Cupredoxins"/>
    <property type="match status" value="1"/>
</dbReference>
<protein>
    <submittedName>
        <fullName evidence="3">Laccase-15</fullName>
    </submittedName>
</protein>
<dbReference type="InterPro" id="IPR045087">
    <property type="entry name" value="Cu-oxidase_fam"/>
</dbReference>
<dbReference type="Gene3D" id="2.60.40.420">
    <property type="entry name" value="Cupredoxins - blue copper proteins"/>
    <property type="match status" value="1"/>
</dbReference>
<evidence type="ECO:0000256" key="1">
    <source>
        <dbReference type="ARBA" id="ARBA00010609"/>
    </source>
</evidence>
<feature type="non-terminal residue" evidence="3">
    <location>
        <position position="1"/>
    </location>
</feature>
<dbReference type="AlphaFoldDB" id="A0AAW0KDV7"/>
<gene>
    <name evidence="3" type="primary">TT10_4</name>
    <name evidence="3" type="ORF">CFP56_021114</name>
</gene>
<sequence length="166" mass="18503">NKTVLTVNDSFPGPTILVHKGDRAYVNVHNEASYGVTIHWHGVKQPRNPWSNGLENITQCPIKPGKNFTYEIIFSDEEGTLWWHAHSDWTRATVHGEWFKGDVKEIIDNATATGGDPTLSDAYTINGQPGFPNNCSNGMKYQCILKMLLLNEMSLSLSANIGQQCK</sequence>
<dbReference type="GO" id="GO:0016491">
    <property type="term" value="F:oxidoreductase activity"/>
    <property type="evidence" value="ECO:0007669"/>
    <property type="project" value="TreeGrafter"/>
</dbReference>
<feature type="domain" description="Plastocyanin-like" evidence="2">
    <location>
        <begin position="2"/>
        <end position="98"/>
    </location>
</feature>
<dbReference type="Proteomes" id="UP000237347">
    <property type="component" value="Unassembled WGS sequence"/>
</dbReference>
<reference evidence="3 4" key="1">
    <citation type="journal article" date="2018" name="Sci. Data">
        <title>The draft genome sequence of cork oak.</title>
        <authorList>
            <person name="Ramos A.M."/>
            <person name="Usie A."/>
            <person name="Barbosa P."/>
            <person name="Barros P.M."/>
            <person name="Capote T."/>
            <person name="Chaves I."/>
            <person name="Simoes F."/>
            <person name="Abreu I."/>
            <person name="Carrasquinho I."/>
            <person name="Faro C."/>
            <person name="Guimaraes J.B."/>
            <person name="Mendonca D."/>
            <person name="Nobrega F."/>
            <person name="Rodrigues L."/>
            <person name="Saibo N.J.M."/>
            <person name="Varela M.C."/>
            <person name="Egas C."/>
            <person name="Matos J."/>
            <person name="Miguel C.M."/>
            <person name="Oliveira M.M."/>
            <person name="Ricardo C.P."/>
            <person name="Goncalves S."/>
        </authorList>
    </citation>
    <scope>NUCLEOTIDE SEQUENCE [LARGE SCALE GENOMIC DNA]</scope>
    <source>
        <strain evidence="4">cv. HL8</strain>
    </source>
</reference>
<evidence type="ECO:0000259" key="2">
    <source>
        <dbReference type="Pfam" id="PF07732"/>
    </source>
</evidence>